<reference evidence="3" key="1">
    <citation type="submission" date="2022-06" db="EMBL/GenBank/DDBJ databases">
        <authorList>
            <person name="Berger JAMES D."/>
            <person name="Berger JAMES D."/>
        </authorList>
    </citation>
    <scope>NUCLEOTIDE SEQUENCE [LARGE SCALE GENOMIC DNA]</scope>
</reference>
<dbReference type="WBParaSite" id="TREG1_64600.1">
    <property type="protein sequence ID" value="TREG1_64600.1"/>
    <property type="gene ID" value="TREG1_64600"/>
</dbReference>
<sequence length="769" mass="87356">MNGLKTEEKETEETSDYHTTDTTTISNTEATITTTIEGDRIDSVEDYIVENSTMEQDHVSSTTSSHTDRGVVMNDNEHEDELQSRTEEENEPELEEEDTDEYERNNNNNNYSREPPKYNADQKVFEAKMQNILQEMKMKDIIRDKSGGVNSKETKNNHATNSRPLSSSSDSSKNQRFHHAYNDDNYENQPDEGEEEEQEEVTIEEVQITEIRNEDKNNLRVSAPDDRESSVQYEFEPEIEDNNLTEPEPQATAREFSYEEQLSENMTLASEDSDAHSRLIFNEVPTMNSKTNDSVNFVQEQVQTLKLNEEPKVKITYLNNHPATSFYNNNNNSIKSNNLGANNTETPMAFSPTYPTPTPMKTSSQNMSISRSRPLRPIYQSSATLSNQNTSPQYNSTSTMHYPVRRTYSPREEPTSPTRNIVHIGSQVISEQSGPSLTISLRRPNSERPWGFSFFGGSEHGCPPFVNKVTLNGLAYRGGVEVGDVIVSICNSLTVGKTYEQVKAEMLRAGNELDLILIRRGVDINKVAQVAPQVMATSSFSQQPSFDTESTNQRKLSTRSLTRGRSFRPIQTKSLRILEQQLSISETTGCPVVKVRQITNEPRVINTPGYNGSFSNTYGQNFNSQTYQPNRQVKPQQLQQVTMTAVIHPTHNPQVNQTQHNSYESNRTSYNISPSNQWVTTQPIQLWNAPVNSGYNNTNTTITTHFTRPSFERNSNSINWVKPVPSNQYGQNDYYAQNTYVMNSYSEQRDSSSTRSVPIYPTSYSPYRN</sequence>
<name>A0AA85K7C8_TRIRE</name>
<feature type="domain" description="PDZ" evidence="2">
    <location>
        <begin position="438"/>
        <end position="521"/>
    </location>
</feature>
<feature type="compositionally biased region" description="Low complexity" evidence="1">
    <location>
        <begin position="20"/>
        <end position="36"/>
    </location>
</feature>
<dbReference type="PROSITE" id="PS50106">
    <property type="entry name" value="PDZ"/>
    <property type="match status" value="1"/>
</dbReference>
<proteinExistence type="predicted"/>
<reference evidence="4" key="2">
    <citation type="submission" date="2023-11" db="UniProtKB">
        <authorList>
            <consortium name="WormBaseParasite"/>
        </authorList>
    </citation>
    <scope>IDENTIFICATION</scope>
</reference>
<evidence type="ECO:0000313" key="4">
    <source>
        <dbReference type="WBParaSite" id="TREG1_64600.1"/>
    </source>
</evidence>
<feature type="region of interest" description="Disordered" evidence="1">
    <location>
        <begin position="1"/>
        <end position="230"/>
    </location>
</feature>
<keyword evidence="3" id="KW-1185">Reference proteome</keyword>
<evidence type="ECO:0000256" key="1">
    <source>
        <dbReference type="SAM" id="MobiDB-lite"/>
    </source>
</evidence>
<feature type="compositionally biased region" description="Acidic residues" evidence="1">
    <location>
        <begin position="184"/>
        <end position="203"/>
    </location>
</feature>
<feature type="compositionally biased region" description="Basic and acidic residues" evidence="1">
    <location>
        <begin position="136"/>
        <end position="156"/>
    </location>
</feature>
<feature type="region of interest" description="Disordered" evidence="1">
    <location>
        <begin position="539"/>
        <end position="564"/>
    </location>
</feature>
<evidence type="ECO:0000313" key="3">
    <source>
        <dbReference type="Proteomes" id="UP000050795"/>
    </source>
</evidence>
<feature type="compositionally biased region" description="Acidic residues" evidence="1">
    <location>
        <begin position="88"/>
        <end position="101"/>
    </location>
</feature>
<dbReference type="SMART" id="SM00228">
    <property type="entry name" value="PDZ"/>
    <property type="match status" value="1"/>
</dbReference>
<accession>A0AA85K7C8</accession>
<dbReference type="Proteomes" id="UP000050795">
    <property type="component" value="Unassembled WGS sequence"/>
</dbReference>
<feature type="compositionally biased region" description="Basic and acidic residues" evidence="1">
    <location>
        <begin position="211"/>
        <end position="229"/>
    </location>
</feature>
<dbReference type="Gene3D" id="2.30.42.10">
    <property type="match status" value="1"/>
</dbReference>
<evidence type="ECO:0000259" key="2">
    <source>
        <dbReference type="PROSITE" id="PS50106"/>
    </source>
</evidence>
<protein>
    <recommendedName>
        <fullName evidence="2">PDZ domain-containing protein</fullName>
    </recommendedName>
</protein>
<feature type="region of interest" description="Disordered" evidence="1">
    <location>
        <begin position="746"/>
        <end position="769"/>
    </location>
</feature>
<dbReference type="SUPFAM" id="SSF50156">
    <property type="entry name" value="PDZ domain-like"/>
    <property type="match status" value="1"/>
</dbReference>
<dbReference type="InterPro" id="IPR036034">
    <property type="entry name" value="PDZ_sf"/>
</dbReference>
<dbReference type="InterPro" id="IPR001478">
    <property type="entry name" value="PDZ"/>
</dbReference>
<dbReference type="AlphaFoldDB" id="A0AA85K7C8"/>
<dbReference type="Pfam" id="PF00595">
    <property type="entry name" value="PDZ"/>
    <property type="match status" value="1"/>
</dbReference>
<feature type="compositionally biased region" description="Polar residues" evidence="1">
    <location>
        <begin position="753"/>
        <end position="769"/>
    </location>
</feature>
<organism evidence="3 4">
    <name type="scientific">Trichobilharzia regenti</name>
    <name type="common">Nasal bird schistosome</name>
    <dbReference type="NCBI Taxonomy" id="157069"/>
    <lineage>
        <taxon>Eukaryota</taxon>
        <taxon>Metazoa</taxon>
        <taxon>Spiralia</taxon>
        <taxon>Lophotrochozoa</taxon>
        <taxon>Platyhelminthes</taxon>
        <taxon>Trematoda</taxon>
        <taxon>Digenea</taxon>
        <taxon>Strigeidida</taxon>
        <taxon>Schistosomatoidea</taxon>
        <taxon>Schistosomatidae</taxon>
        <taxon>Trichobilharzia</taxon>
    </lineage>
</organism>